<protein>
    <submittedName>
        <fullName evidence="2">Uncharacterized protein</fullName>
    </submittedName>
</protein>
<sequence length="32" mass="3389">SKINQERRTRLTQALQAGIRASSSSSADSDGP</sequence>
<feature type="region of interest" description="Disordered" evidence="1">
    <location>
        <begin position="1"/>
        <end position="32"/>
    </location>
</feature>
<evidence type="ECO:0000313" key="2">
    <source>
        <dbReference type="EMBL" id="ESW33761.1"/>
    </source>
</evidence>
<dbReference type="EMBL" id="CM002288">
    <property type="protein sequence ID" value="ESW33761.1"/>
    <property type="molecule type" value="Genomic_DNA"/>
</dbReference>
<name>V7CXZ0_PHAVU</name>
<accession>V7CXZ0</accession>
<evidence type="ECO:0000256" key="1">
    <source>
        <dbReference type="SAM" id="MobiDB-lite"/>
    </source>
</evidence>
<reference evidence="3" key="1">
    <citation type="journal article" date="2014" name="Nat. Genet.">
        <title>A reference genome for common bean and genome-wide analysis of dual domestications.</title>
        <authorList>
            <person name="Schmutz J."/>
            <person name="McClean P.E."/>
            <person name="Mamidi S."/>
            <person name="Wu G.A."/>
            <person name="Cannon S.B."/>
            <person name="Grimwood J."/>
            <person name="Jenkins J."/>
            <person name="Shu S."/>
            <person name="Song Q."/>
            <person name="Chavarro C."/>
            <person name="Torres-Torres M."/>
            <person name="Geffroy V."/>
            <person name="Moghaddam S.M."/>
            <person name="Gao D."/>
            <person name="Abernathy B."/>
            <person name="Barry K."/>
            <person name="Blair M."/>
            <person name="Brick M.A."/>
            <person name="Chovatia M."/>
            <person name="Gepts P."/>
            <person name="Goodstein D.M."/>
            <person name="Gonzales M."/>
            <person name="Hellsten U."/>
            <person name="Hyten D.L."/>
            <person name="Jia G."/>
            <person name="Kelly J.D."/>
            <person name="Kudrna D."/>
            <person name="Lee R."/>
            <person name="Richard M.M."/>
            <person name="Miklas P.N."/>
            <person name="Osorno J.M."/>
            <person name="Rodrigues J."/>
            <person name="Thareau V."/>
            <person name="Urrea C.A."/>
            <person name="Wang M."/>
            <person name="Yu Y."/>
            <person name="Zhang M."/>
            <person name="Wing R.A."/>
            <person name="Cregan P.B."/>
            <person name="Rokhsar D.S."/>
            <person name="Jackson S.A."/>
        </authorList>
    </citation>
    <scope>NUCLEOTIDE SEQUENCE [LARGE SCALE GENOMIC DNA]</scope>
    <source>
        <strain evidence="3">cv. G19833</strain>
    </source>
</reference>
<dbReference type="Proteomes" id="UP000000226">
    <property type="component" value="Chromosome 1"/>
</dbReference>
<dbReference type="Gramene" id="ESW33761">
    <property type="protein sequence ID" value="ESW33761"/>
    <property type="gene ID" value="PHAVU_001G0968001g"/>
</dbReference>
<evidence type="ECO:0000313" key="3">
    <source>
        <dbReference type="Proteomes" id="UP000000226"/>
    </source>
</evidence>
<proteinExistence type="predicted"/>
<organism evidence="2 3">
    <name type="scientific">Phaseolus vulgaris</name>
    <name type="common">Kidney bean</name>
    <name type="synonym">French bean</name>
    <dbReference type="NCBI Taxonomy" id="3885"/>
    <lineage>
        <taxon>Eukaryota</taxon>
        <taxon>Viridiplantae</taxon>
        <taxon>Streptophyta</taxon>
        <taxon>Embryophyta</taxon>
        <taxon>Tracheophyta</taxon>
        <taxon>Spermatophyta</taxon>
        <taxon>Magnoliopsida</taxon>
        <taxon>eudicotyledons</taxon>
        <taxon>Gunneridae</taxon>
        <taxon>Pentapetalae</taxon>
        <taxon>rosids</taxon>
        <taxon>fabids</taxon>
        <taxon>Fabales</taxon>
        <taxon>Fabaceae</taxon>
        <taxon>Papilionoideae</taxon>
        <taxon>50 kb inversion clade</taxon>
        <taxon>NPAAA clade</taxon>
        <taxon>indigoferoid/millettioid clade</taxon>
        <taxon>Phaseoleae</taxon>
        <taxon>Phaseolus</taxon>
    </lineage>
</organism>
<feature type="non-terminal residue" evidence="2">
    <location>
        <position position="1"/>
    </location>
</feature>
<gene>
    <name evidence="2" type="ORF">PHAVU_001G0968001g</name>
</gene>
<feature type="compositionally biased region" description="Low complexity" evidence="1">
    <location>
        <begin position="21"/>
        <end position="32"/>
    </location>
</feature>
<keyword evidence="3" id="KW-1185">Reference proteome</keyword>
<dbReference type="AlphaFoldDB" id="V7CXZ0"/>